<reference evidence="1 2" key="1">
    <citation type="submission" date="2016-04" db="EMBL/GenBank/DDBJ databases">
        <title>Complete genome sequence and analysis of deep-sea sediment isolate, Amycolatopsis sp. WP1.</title>
        <authorList>
            <person name="Wang H."/>
            <person name="Chen S."/>
            <person name="Wu Q."/>
        </authorList>
    </citation>
    <scope>NUCLEOTIDE SEQUENCE [LARGE SCALE GENOMIC DNA]</scope>
    <source>
        <strain evidence="1 2">WP1</strain>
    </source>
</reference>
<sequence>MSDATELGRFLKAHRAELAPSDFGVPPGVNLRNIATPRRRSPAQRTGGFEAMAPKEHSLPRLFFNEAAAGLSERRRNLRVSRVAEAARAR</sequence>
<evidence type="ECO:0000313" key="2">
    <source>
        <dbReference type="Proteomes" id="UP000250434"/>
    </source>
</evidence>
<protein>
    <submittedName>
        <fullName evidence="1">Uncharacterized protein</fullName>
    </submittedName>
</protein>
<evidence type="ECO:0000313" key="1">
    <source>
        <dbReference type="EMBL" id="AXB45103.1"/>
    </source>
</evidence>
<dbReference type="EMBL" id="CP015163">
    <property type="protein sequence ID" value="AXB45103.1"/>
    <property type="molecule type" value="Genomic_DNA"/>
</dbReference>
<accession>A0A344LAM9</accession>
<organism evidence="1 2">
    <name type="scientific">Amycolatopsis albispora</name>
    <dbReference type="NCBI Taxonomy" id="1804986"/>
    <lineage>
        <taxon>Bacteria</taxon>
        <taxon>Bacillati</taxon>
        <taxon>Actinomycetota</taxon>
        <taxon>Actinomycetes</taxon>
        <taxon>Pseudonocardiales</taxon>
        <taxon>Pseudonocardiaceae</taxon>
        <taxon>Amycolatopsis</taxon>
    </lineage>
</organism>
<keyword evidence="2" id="KW-1185">Reference proteome</keyword>
<proteinExistence type="predicted"/>
<name>A0A344LAM9_9PSEU</name>
<dbReference type="KEGG" id="aab:A4R43_23545"/>
<dbReference type="RefSeq" id="WP_236808215.1">
    <property type="nucleotide sequence ID" value="NZ_CP015163.1"/>
</dbReference>
<gene>
    <name evidence="1" type="ORF">A4R43_23545</name>
</gene>
<dbReference type="Proteomes" id="UP000250434">
    <property type="component" value="Chromosome"/>
</dbReference>
<dbReference type="AlphaFoldDB" id="A0A344LAM9"/>